<protein>
    <submittedName>
        <fullName evidence="2">Pyrroline-5-carboxylate reductase</fullName>
    </submittedName>
</protein>
<keyword evidence="3" id="KW-1185">Reference proteome</keyword>
<gene>
    <name evidence="2" type="ORF">O6P43_023596</name>
</gene>
<feature type="region of interest" description="Disordered" evidence="1">
    <location>
        <begin position="658"/>
        <end position="702"/>
    </location>
</feature>
<reference evidence="2" key="1">
    <citation type="journal article" date="2023" name="Science">
        <title>Elucidation of the pathway for biosynthesis of saponin adjuvants from the soapbark tree.</title>
        <authorList>
            <person name="Reed J."/>
            <person name="Orme A."/>
            <person name="El-Demerdash A."/>
            <person name="Owen C."/>
            <person name="Martin L.B.B."/>
            <person name="Misra R.C."/>
            <person name="Kikuchi S."/>
            <person name="Rejzek M."/>
            <person name="Martin A.C."/>
            <person name="Harkess A."/>
            <person name="Leebens-Mack J."/>
            <person name="Louveau T."/>
            <person name="Stephenson M.J."/>
            <person name="Osbourn A."/>
        </authorList>
    </citation>
    <scope>NUCLEOTIDE SEQUENCE</scope>
    <source>
        <strain evidence="2">S10</strain>
    </source>
</reference>
<feature type="compositionally biased region" description="Basic and acidic residues" evidence="1">
    <location>
        <begin position="168"/>
        <end position="190"/>
    </location>
</feature>
<sequence length="943" mass="103826">MAANLSSWKRKRRSSSSSHDHPLLGIFTRSKSQFLLHRNRSGRSRSDSSRTKILHMDFPCFQSPRKICRRDRSQKSSDDEDDLLIKDLVMKSKRRKESSDGDDDELSRALIKDLRIRRVFSPKSTSGCCSKSIGKVSTKEESKEMGLGFNSRAQKLTGSHFDFSPTKENGHVDKDDLRRNGEIGKSDKGFTSEYMDATNSFGSFKDNACDTGNKETEKFQLGFSCDAHNLVHENPDLLVTDGNGDLNQESVQSTPPDVEIHGNSGFTEIGESLTESVAKTVDQLQDQALNGSAVESVGEGPSTNKGNDSGPKTKSVLKPRFHRKLFKTPGSFSYRRLLPYLMSIEEGNAGTTNFGQCQKNDKGIDDKKTLQPLLASQSQEISAGQCITDSYALHDIGEPSDVPEDNVINTANKFSDCSELKLTSLQHVAETQSDTKKVANECYSVPSAIGHIKKVGMGCKVKFSSGSKADLKNESVVRFPSTAPNLSKMESDLCETEASRTSSLATYRRTVVLNQMDCSNEEPAQPPNAEIFSKSANVKYILKSTVDGFGKPLEERDAKSGNCVSSIRNGINSKTKMALNPCSQLQLVKDSGSFSYRRLLPFLMDITRDKPCASSNNHHPRLVKAFEKSPSQPSLYSDCQVISTDKSIGCRFDTQYHTGNSNVPQTAGHDGDGDSFKGDETNITSGNILEPPLSHDSQKEGQLQDEQVVLDGYSKLESSSNTVITVQGTGYPVTALHPPVSNVIYSGGEDALSKSPRLFVNSELSCDASVMTSSKGEKKIEPESCYQNLFPPKTSDSPTRIPSVRKGILKRNPRGCRGLCMCLHCASFRLHAERAFEFSRNQMLDAEEVTLDLIKHMSYLRNLLERSANGATDPSVHLHQVKEACGKASEAEEVAKHQLSQMNDDLNIHCRIPCLQQPTVRFVNQVEEKVIPEADCHANNSSP</sequence>
<dbReference type="KEGG" id="qsa:O6P43_023596"/>
<evidence type="ECO:0000313" key="2">
    <source>
        <dbReference type="EMBL" id="KAJ7957273.1"/>
    </source>
</evidence>
<accession>A0AAD7LFS7</accession>
<dbReference type="PANTHER" id="PTHR34461">
    <property type="entry name" value="EXPRESSED PROTEIN"/>
    <property type="match status" value="1"/>
</dbReference>
<feature type="region of interest" description="Disordered" evidence="1">
    <location>
        <begin position="291"/>
        <end position="315"/>
    </location>
</feature>
<dbReference type="AlphaFoldDB" id="A0AAD7LFS7"/>
<evidence type="ECO:0000256" key="1">
    <source>
        <dbReference type="SAM" id="MobiDB-lite"/>
    </source>
</evidence>
<feature type="compositionally biased region" description="Polar residues" evidence="1">
    <location>
        <begin position="301"/>
        <end position="312"/>
    </location>
</feature>
<dbReference type="EMBL" id="JARAOO010000009">
    <property type="protein sequence ID" value="KAJ7957273.1"/>
    <property type="molecule type" value="Genomic_DNA"/>
</dbReference>
<dbReference type="PANTHER" id="PTHR34461:SF4">
    <property type="entry name" value="OS01G0101800 PROTEIN"/>
    <property type="match status" value="1"/>
</dbReference>
<organism evidence="2 3">
    <name type="scientific">Quillaja saponaria</name>
    <name type="common">Soap bark tree</name>
    <dbReference type="NCBI Taxonomy" id="32244"/>
    <lineage>
        <taxon>Eukaryota</taxon>
        <taxon>Viridiplantae</taxon>
        <taxon>Streptophyta</taxon>
        <taxon>Embryophyta</taxon>
        <taxon>Tracheophyta</taxon>
        <taxon>Spermatophyta</taxon>
        <taxon>Magnoliopsida</taxon>
        <taxon>eudicotyledons</taxon>
        <taxon>Gunneridae</taxon>
        <taxon>Pentapetalae</taxon>
        <taxon>rosids</taxon>
        <taxon>fabids</taxon>
        <taxon>Fabales</taxon>
        <taxon>Quillajaceae</taxon>
        <taxon>Quillaja</taxon>
    </lineage>
</organism>
<evidence type="ECO:0000313" key="3">
    <source>
        <dbReference type="Proteomes" id="UP001163823"/>
    </source>
</evidence>
<comment type="caution">
    <text evidence="2">The sequence shown here is derived from an EMBL/GenBank/DDBJ whole genome shotgun (WGS) entry which is preliminary data.</text>
</comment>
<feature type="region of interest" description="Disordered" evidence="1">
    <location>
        <begin position="158"/>
        <end position="191"/>
    </location>
</feature>
<feature type="compositionally biased region" description="Basic and acidic residues" evidence="1">
    <location>
        <begin position="669"/>
        <end position="680"/>
    </location>
</feature>
<feature type="region of interest" description="Disordered" evidence="1">
    <location>
        <begin position="1"/>
        <end position="23"/>
    </location>
</feature>
<dbReference type="Proteomes" id="UP001163823">
    <property type="component" value="Chromosome 9"/>
</dbReference>
<proteinExistence type="predicted"/>
<name>A0AAD7LFS7_QUISA</name>